<evidence type="ECO:0000256" key="1">
    <source>
        <dbReference type="SAM" id="SignalP"/>
    </source>
</evidence>
<accession>A0ABT2USW9</accession>
<comment type="caution">
    <text evidence="3">The sequence shown here is derived from an EMBL/GenBank/DDBJ whole genome shotgun (WGS) entry which is preliminary data.</text>
</comment>
<evidence type="ECO:0000259" key="2">
    <source>
        <dbReference type="Pfam" id="PF07833"/>
    </source>
</evidence>
<protein>
    <submittedName>
        <fullName evidence="3">Copper amine oxidase N-terminal domain-containing protein</fullName>
    </submittedName>
</protein>
<proteinExistence type="predicted"/>
<feature type="domain" description="Copper amine oxidase-like N-terminal" evidence="2">
    <location>
        <begin position="39"/>
        <end position="83"/>
    </location>
</feature>
<dbReference type="RefSeq" id="WP_262688458.1">
    <property type="nucleotide sequence ID" value="NZ_JAOQIO010000124.1"/>
</dbReference>
<dbReference type="Gene3D" id="3.30.457.10">
    <property type="entry name" value="Copper amine oxidase-like, N-terminal domain"/>
    <property type="match status" value="1"/>
</dbReference>
<feature type="signal peptide" evidence="1">
    <location>
        <begin position="1"/>
        <end position="22"/>
    </location>
</feature>
<evidence type="ECO:0000313" key="4">
    <source>
        <dbReference type="Proteomes" id="UP001652445"/>
    </source>
</evidence>
<name>A0ABT2USW9_9BACL</name>
<dbReference type="Proteomes" id="UP001652445">
    <property type="component" value="Unassembled WGS sequence"/>
</dbReference>
<reference evidence="3 4" key="1">
    <citation type="submission" date="2022-09" db="EMBL/GenBank/DDBJ databases">
        <authorList>
            <person name="Han X.L."/>
            <person name="Wang Q."/>
            <person name="Lu T."/>
        </authorList>
    </citation>
    <scope>NUCLEOTIDE SEQUENCE [LARGE SCALE GENOMIC DNA]</scope>
    <source>
        <strain evidence="3 4">WQ 127069</strain>
    </source>
</reference>
<dbReference type="InterPro" id="IPR012854">
    <property type="entry name" value="Cu_amine_oxidase-like_N"/>
</dbReference>
<dbReference type="InterPro" id="IPR036582">
    <property type="entry name" value="Mao_N_sf"/>
</dbReference>
<keyword evidence="4" id="KW-1185">Reference proteome</keyword>
<gene>
    <name evidence="3" type="ORF">OB236_36970</name>
</gene>
<dbReference type="Pfam" id="PF07833">
    <property type="entry name" value="Cu_amine_oxidN1"/>
    <property type="match status" value="1"/>
</dbReference>
<organism evidence="3 4">
    <name type="scientific">Paenibacillus baimaensis</name>
    <dbReference type="NCBI Taxonomy" id="2982185"/>
    <lineage>
        <taxon>Bacteria</taxon>
        <taxon>Bacillati</taxon>
        <taxon>Bacillota</taxon>
        <taxon>Bacilli</taxon>
        <taxon>Bacillales</taxon>
        <taxon>Paenibacillaceae</taxon>
        <taxon>Paenibacillus</taxon>
    </lineage>
</organism>
<evidence type="ECO:0000313" key="3">
    <source>
        <dbReference type="EMBL" id="MCU6797729.1"/>
    </source>
</evidence>
<feature type="chain" id="PRO_5046821287" evidence="1">
    <location>
        <begin position="23"/>
        <end position="174"/>
    </location>
</feature>
<dbReference type="EMBL" id="JAOQIO010000124">
    <property type="protein sequence ID" value="MCU6797729.1"/>
    <property type="molecule type" value="Genomic_DNA"/>
</dbReference>
<dbReference type="SUPFAM" id="SSF55383">
    <property type="entry name" value="Copper amine oxidase, domain N"/>
    <property type="match status" value="1"/>
</dbReference>
<sequence length="174" mass="19016">MKKIILGLTIGMMIGSVTTAVAATQGEVTAVFANFIFKINGQEKKMDTTPLVYDGTSYLPVRAIADLLGYNVKYTTESRTIALDQPAVKSEPVDTAKWVALRELTIVPGIKVTISPGTPQINLEYGKQNFIFNLPNSTEDEKIAISNPGNIQMLVKDGTTYLNRSDLERLGLPH</sequence>
<keyword evidence="1" id="KW-0732">Signal</keyword>